<dbReference type="AlphaFoldDB" id="A0A7V5VEK8"/>
<comment type="caution">
    <text evidence="2">The sequence shown here is derived from an EMBL/GenBank/DDBJ whole genome shotgun (WGS) entry which is preliminary data.</text>
</comment>
<reference evidence="2" key="1">
    <citation type="journal article" date="2020" name="mSystems">
        <title>Genome- and Community-Level Interaction Insights into Carbon Utilization and Element Cycling Functions of Hydrothermarchaeota in Hydrothermal Sediment.</title>
        <authorList>
            <person name="Zhou Z."/>
            <person name="Liu Y."/>
            <person name="Xu W."/>
            <person name="Pan J."/>
            <person name="Luo Z.H."/>
            <person name="Li M."/>
        </authorList>
    </citation>
    <scope>NUCLEOTIDE SEQUENCE [LARGE SCALE GENOMIC DNA]</scope>
    <source>
        <strain evidence="2">HyVt-460</strain>
    </source>
</reference>
<dbReference type="Gene3D" id="2.60.40.1120">
    <property type="entry name" value="Carboxypeptidase-like, regulatory domain"/>
    <property type="match status" value="3"/>
</dbReference>
<dbReference type="InterPro" id="IPR025965">
    <property type="entry name" value="FlgD/Vpr_Ig-like"/>
</dbReference>
<dbReference type="InterPro" id="IPR008969">
    <property type="entry name" value="CarboxyPept-like_regulatory"/>
</dbReference>
<evidence type="ECO:0000313" key="2">
    <source>
        <dbReference type="EMBL" id="HHM02122.1"/>
    </source>
</evidence>
<gene>
    <name evidence="2" type="ORF">ENJ15_03850</name>
</gene>
<organism evidence="2">
    <name type="scientific">Caldithrix abyssi</name>
    <dbReference type="NCBI Taxonomy" id="187145"/>
    <lineage>
        <taxon>Bacteria</taxon>
        <taxon>Pseudomonadati</taxon>
        <taxon>Calditrichota</taxon>
        <taxon>Calditrichia</taxon>
        <taxon>Calditrichales</taxon>
        <taxon>Calditrichaceae</taxon>
        <taxon>Caldithrix</taxon>
    </lineage>
</organism>
<dbReference type="SUPFAM" id="SSF49478">
    <property type="entry name" value="Cna protein B-type domain"/>
    <property type="match status" value="1"/>
</dbReference>
<dbReference type="Pfam" id="PF13860">
    <property type="entry name" value="FlgD_ig"/>
    <property type="match status" value="1"/>
</dbReference>
<feature type="domain" description="FlgD/Vpr Ig-like" evidence="1">
    <location>
        <begin position="688"/>
        <end position="738"/>
    </location>
</feature>
<dbReference type="SUPFAM" id="SSF49464">
    <property type="entry name" value="Carboxypeptidase regulatory domain-like"/>
    <property type="match status" value="3"/>
</dbReference>
<protein>
    <submittedName>
        <fullName evidence="2">T9SS type A sorting domain-containing protein</fullName>
    </submittedName>
</protein>
<dbReference type="Proteomes" id="UP000885771">
    <property type="component" value="Unassembled WGS sequence"/>
</dbReference>
<dbReference type="NCBIfam" id="TIGR04183">
    <property type="entry name" value="Por_Secre_tail"/>
    <property type="match status" value="1"/>
</dbReference>
<dbReference type="InterPro" id="IPR026444">
    <property type="entry name" value="Secre_tail"/>
</dbReference>
<accession>A0A7V5VEK8</accession>
<sequence length="754" mass="82279">MARLLQDCAVYKSNHYLQEVHMKNIFTKRLPLFAATLFFFFGAAQAQLFPTVSGTVTLDSVPVPNFTLFLSPTDTTLNIPGLPQETAEDGTYSYNLIPGVSYTITAYDTFSYKPFSESVTAEGTNNYIVNIALEARPQDAQFAGSVAFQGNAVSTDIYLLKLDDGVDLSDFEQVESYYAPPVVPVRWASYHFMSDDKGAFNGGLLFGKYVIYVPGNDQYLPYWSAFEANGDISAFAINLVEKVSVSGTVANFEGYSSVKVGAFSINAGRPFSADVNMQDGTYTLDVAPGEYVFQITAFFFVDEEPYTYVAYYDGKSKPSEADHVMVEGDMQGIDFTLPNPDVSPFTVTGMVSSNQSGAAIAGAHVTVVSVNAAQNTMRSYDAVTDEKGMYTINAQTLLAEDSLIAFVNADGFFAEFYDNQTTFLTADKVVFHPNDVITLDFGLDTLDTSNGYKISGTVTDTLGNPVPFGQVTAYTTATNIGVTYVMVDSLGNYSFDAIFPSGSTVYLQCWAGYDYKPQMYDHADTWEDATPIQIDNADISNANFELKPMPASRLPLGYISGTVVLNKTGVNAAEENPYEGVNVYLRDKETNKVKQVDFVDENGSYTLPIETYGSYEIIVSAPGHEDLGQDVDVTEESGLDVTGVEVSLGPTGIENPVDGLTPKTTQLHNAYPNPFNPSTTILVDMAQTEVASLTIYNVAGQKVATLYNGVLPAGRRQFTWHGVDANGHQVASGLYFYQLRTKEMTQTKSIIFLK</sequence>
<dbReference type="EMBL" id="DRLI01000147">
    <property type="protein sequence ID" value="HHM02122.1"/>
    <property type="molecule type" value="Genomic_DNA"/>
</dbReference>
<evidence type="ECO:0000259" key="1">
    <source>
        <dbReference type="Pfam" id="PF13860"/>
    </source>
</evidence>
<dbReference type="Gene3D" id="2.60.40.4070">
    <property type="match status" value="1"/>
</dbReference>
<name>A0A7V5VEK8_CALAY</name>
<proteinExistence type="predicted"/>